<sequence length="1182" mass="129003">MREQTGYAGWGGIIGAAFLYLLLLFAVASIGDRRTSRWNSAPPRPYIYALSLAVYCTSWTFFGSVGLSAQRGLEFLGIYIGPILVFTLGNRLLRHIVRLAKSEHITSIADFLAARYGKSFGVASLATCIAAVGSIPYIALQLKAVSGSVGLVMEHYGSAVDPSVFIFGDISLPVAAVLAVFAILFGTRHTDATEHQNGLILAVALESVIKLCAFLTVGFACTFFLFGAPSQLINQISQSPEALEAFHYQTSIGTWIVQSALSAAAIIMLPRQFHVTVVESRSEKELRTASWLFPVYLVLINIFVFPIALIGVMTLGGNVSGDLYVLALPLAAGAHWLALVAFLGGLSAATAMVIVACVALSIMISNHLVLPLFIRRLAKQQAAEQRDLTKIILNTRRLTIIGILALAFAYYRFTSNNIHLASIGFVSFAAIAQFVPAFIGGLFWRNANGRGAMLGLSTGFLVWAYTLLLPTMAPENAAILRDGFLGFTALRPEALFGTNALPPLTNGVMWSLAANTLFYVLGSLSRASTPLERIQASIFLPRYVIGTPTLKRFRTTVTVAELKATMARYLGAERVERAFLRFEGREQRRLDPGMTVDTPLIRHAEQLLGTAVGSASARLVLSLLLQKGDASGARDARQLLDDASTALQQNRDLLQTALDQMEQGITVFDKDLRLTCWNRQFRKLFDLPDEVMQVGIPVSEIVEQLHRRGDISFTGQNSAIRSLAAVRRPWRINMKSTGKVLEIQSNPMPDGGIVATYTDITAAVEADVTRQKAAEMLEQRVADRTAELTRVNQQLAKAQAAAEEANQGKTRFLAAAGHDILQPLNAARLYSTALTERLGRSETSEFARNIDSSLEAVEAILGMVLDISRLDTGSLKPELSVFRLDKLMSQIATDFTPLAAAKGLKLRVVPSSIVVKTDRNMLRRLIQNLVSNSIKYSRRGGILLGVRRRGSFVELQVLDTGIGIPPQKLKLVFREFTRLDEGMREAEGLGLGLSIVDRIARLLSLPLALASTPGKGTMFTLRIPVSQEKVPADEVKNRRGLQRALELTGLDVLCIDNDASILSGMETLLRGWGGCQVTTLRSGTALKSYCTDHSRPPDVIVADYHLLNENGLDMIGFARETFQTEIPAILLTADRSKEVRQRAEDENVTVLHKPLRPAALRSLLSHFHHARQDNASAQNAAQ</sequence>
<evidence type="ECO:0000256" key="3">
    <source>
        <dbReference type="ARBA" id="ARBA00006434"/>
    </source>
</evidence>
<dbReference type="Pfam" id="PF02518">
    <property type="entry name" value="HATPase_c"/>
    <property type="match status" value="1"/>
</dbReference>
<dbReference type="FunFam" id="3.30.565.10:FF:000049">
    <property type="entry name" value="Two-component sensor histidine kinase"/>
    <property type="match status" value="1"/>
</dbReference>
<dbReference type="Pfam" id="PF00072">
    <property type="entry name" value="Response_reg"/>
    <property type="match status" value="1"/>
</dbReference>
<feature type="transmembrane region" description="Helical" evidence="13">
    <location>
        <begin position="199"/>
        <end position="226"/>
    </location>
</feature>
<dbReference type="GO" id="GO:0022857">
    <property type="term" value="F:transmembrane transporter activity"/>
    <property type="evidence" value="ECO:0007669"/>
    <property type="project" value="InterPro"/>
</dbReference>
<dbReference type="CDD" id="cd10322">
    <property type="entry name" value="SLC5sbd"/>
    <property type="match status" value="1"/>
</dbReference>
<dbReference type="NCBIfam" id="NF041832">
    <property type="entry name" value="near_NosP_CTERM"/>
    <property type="match status" value="1"/>
</dbReference>
<feature type="domain" description="Histidine kinase" evidence="14">
    <location>
        <begin position="815"/>
        <end position="1027"/>
    </location>
</feature>
<evidence type="ECO:0000256" key="9">
    <source>
        <dbReference type="ARBA" id="ARBA00022989"/>
    </source>
</evidence>
<gene>
    <name evidence="16" type="ORF">Q644_09700</name>
</gene>
<dbReference type="GO" id="GO:0005886">
    <property type="term" value="C:plasma membrane"/>
    <property type="evidence" value="ECO:0007669"/>
    <property type="project" value="TreeGrafter"/>
</dbReference>
<feature type="transmembrane region" description="Helical" evidence="13">
    <location>
        <begin position="291"/>
        <end position="317"/>
    </location>
</feature>
<dbReference type="Gene3D" id="3.30.450.20">
    <property type="entry name" value="PAS domain"/>
    <property type="match status" value="1"/>
</dbReference>
<evidence type="ECO:0000256" key="12">
    <source>
        <dbReference type="SAM" id="Coils"/>
    </source>
</evidence>
<feature type="transmembrane region" description="Helical" evidence="13">
    <location>
        <begin position="120"/>
        <end position="144"/>
    </location>
</feature>
<evidence type="ECO:0000313" key="17">
    <source>
        <dbReference type="Proteomes" id="UP000016842"/>
    </source>
</evidence>
<dbReference type="SUPFAM" id="SSF55785">
    <property type="entry name" value="PYP-like sensor domain (PAS domain)"/>
    <property type="match status" value="1"/>
</dbReference>
<feature type="transmembrane region" description="Helical" evidence="13">
    <location>
        <begin position="337"/>
        <end position="370"/>
    </location>
</feature>
<evidence type="ECO:0000259" key="14">
    <source>
        <dbReference type="PROSITE" id="PS50109"/>
    </source>
</evidence>
<evidence type="ECO:0000256" key="11">
    <source>
        <dbReference type="PROSITE-ProRule" id="PRU00169"/>
    </source>
</evidence>
<dbReference type="PRINTS" id="PR00344">
    <property type="entry name" value="BCTRLSENSOR"/>
</dbReference>
<feature type="domain" description="Response regulatory" evidence="15">
    <location>
        <begin position="1051"/>
        <end position="1168"/>
    </location>
</feature>
<feature type="transmembrane region" description="Helical" evidence="13">
    <location>
        <begin position="451"/>
        <end position="473"/>
    </location>
</feature>
<dbReference type="InterPro" id="IPR001734">
    <property type="entry name" value="Na/solute_symporter"/>
</dbReference>
<dbReference type="CDD" id="cd00156">
    <property type="entry name" value="REC"/>
    <property type="match status" value="1"/>
</dbReference>
<keyword evidence="12" id="KW-0175">Coiled coil</keyword>
<dbReference type="Pfam" id="PF00512">
    <property type="entry name" value="HisKA"/>
    <property type="match status" value="1"/>
</dbReference>
<dbReference type="CDD" id="cd00082">
    <property type="entry name" value="HisKA"/>
    <property type="match status" value="1"/>
</dbReference>
<evidence type="ECO:0000256" key="4">
    <source>
        <dbReference type="ARBA" id="ARBA00012438"/>
    </source>
</evidence>
<dbReference type="Proteomes" id="UP000016842">
    <property type="component" value="Unassembled WGS sequence"/>
</dbReference>
<dbReference type="SMART" id="SM00388">
    <property type="entry name" value="HisKA"/>
    <property type="match status" value="1"/>
</dbReference>
<evidence type="ECO:0000259" key="15">
    <source>
        <dbReference type="PROSITE" id="PS50110"/>
    </source>
</evidence>
<dbReference type="InterPro" id="IPR001789">
    <property type="entry name" value="Sig_transdc_resp-reg_receiver"/>
</dbReference>
<dbReference type="SUPFAM" id="SSF55874">
    <property type="entry name" value="ATPase domain of HSP90 chaperone/DNA topoisomerase II/histidine kinase"/>
    <property type="match status" value="1"/>
</dbReference>
<evidence type="ECO:0000256" key="1">
    <source>
        <dbReference type="ARBA" id="ARBA00000085"/>
    </source>
</evidence>
<dbReference type="PROSITE" id="PS50109">
    <property type="entry name" value="HIS_KIN"/>
    <property type="match status" value="1"/>
</dbReference>
<evidence type="ECO:0000256" key="2">
    <source>
        <dbReference type="ARBA" id="ARBA00004141"/>
    </source>
</evidence>
<feature type="modified residue" description="4-aspartylphosphate" evidence="11">
    <location>
        <position position="1103"/>
    </location>
</feature>
<dbReference type="InterPro" id="IPR003594">
    <property type="entry name" value="HATPase_dom"/>
</dbReference>
<dbReference type="SMART" id="SM00448">
    <property type="entry name" value="REC"/>
    <property type="match status" value="1"/>
</dbReference>
<feature type="transmembrane region" description="Helical" evidence="13">
    <location>
        <begin position="47"/>
        <end position="69"/>
    </location>
</feature>
<evidence type="ECO:0000256" key="7">
    <source>
        <dbReference type="ARBA" id="ARBA00022692"/>
    </source>
</evidence>
<comment type="catalytic activity">
    <reaction evidence="1">
        <text>ATP + protein L-histidine = ADP + protein N-phospho-L-histidine.</text>
        <dbReference type="EC" id="2.7.13.3"/>
    </reaction>
</comment>
<accession>U4V3L1</accession>
<dbReference type="EC" id="2.7.13.3" evidence="4"/>
<feature type="transmembrane region" description="Helical" evidence="13">
    <location>
        <begin position="164"/>
        <end position="187"/>
    </location>
</feature>
<dbReference type="InterPro" id="IPR003661">
    <property type="entry name" value="HisK_dim/P_dom"/>
</dbReference>
<keyword evidence="10 13" id="KW-0472">Membrane</keyword>
<dbReference type="Pfam" id="PF12860">
    <property type="entry name" value="PAS_7"/>
    <property type="match status" value="1"/>
</dbReference>
<dbReference type="Gene3D" id="1.20.1730.10">
    <property type="entry name" value="Sodium/glucose cotransporter"/>
    <property type="match status" value="1"/>
</dbReference>
<keyword evidence="9 13" id="KW-1133">Transmembrane helix</keyword>
<dbReference type="Gene3D" id="1.10.287.130">
    <property type="match status" value="1"/>
</dbReference>
<organism evidence="16 17">
    <name type="scientific">Brucella intermedia 229E</name>
    <dbReference type="NCBI Taxonomy" id="1337887"/>
    <lineage>
        <taxon>Bacteria</taxon>
        <taxon>Pseudomonadati</taxon>
        <taxon>Pseudomonadota</taxon>
        <taxon>Alphaproteobacteria</taxon>
        <taxon>Hyphomicrobiales</taxon>
        <taxon>Brucellaceae</taxon>
        <taxon>Brucella/Ochrobactrum group</taxon>
        <taxon>Brucella</taxon>
    </lineage>
</organism>
<dbReference type="GO" id="GO:0000155">
    <property type="term" value="F:phosphorelay sensor kinase activity"/>
    <property type="evidence" value="ECO:0007669"/>
    <property type="project" value="InterPro"/>
</dbReference>
<protein>
    <recommendedName>
        <fullName evidence="4">histidine kinase</fullName>
        <ecNumber evidence="4">2.7.13.3</ecNumber>
    </recommendedName>
</protein>
<dbReference type="InterPro" id="IPR036097">
    <property type="entry name" value="HisK_dim/P_sf"/>
</dbReference>
<dbReference type="PANTHER" id="PTHR43047:SF9">
    <property type="entry name" value="HISTIDINE KINASE"/>
    <property type="match status" value="1"/>
</dbReference>
<dbReference type="SUPFAM" id="SSF47384">
    <property type="entry name" value="Homodimeric domain of signal transducing histidine kinase"/>
    <property type="match status" value="1"/>
</dbReference>
<comment type="subcellular location">
    <subcellularLocation>
        <location evidence="2">Membrane</location>
        <topology evidence="2">Multi-pass membrane protein</topology>
    </subcellularLocation>
</comment>
<keyword evidence="7 13" id="KW-0812">Transmembrane</keyword>
<dbReference type="InterPro" id="IPR038377">
    <property type="entry name" value="Na/Glc_symporter_sf"/>
</dbReference>
<dbReference type="Gene3D" id="3.30.565.10">
    <property type="entry name" value="Histidine kinase-like ATPase, C-terminal domain"/>
    <property type="match status" value="1"/>
</dbReference>
<dbReference type="PANTHER" id="PTHR43047">
    <property type="entry name" value="TWO-COMPONENT HISTIDINE PROTEIN KINASE"/>
    <property type="match status" value="1"/>
</dbReference>
<dbReference type="InterPro" id="IPR005467">
    <property type="entry name" value="His_kinase_dom"/>
</dbReference>
<dbReference type="AlphaFoldDB" id="U4V3L1"/>
<reference evidence="16 17" key="1">
    <citation type="journal article" date="2014" name="FEMS Microbiol. Lett.">
        <title>Genome sequencing analysis reveals virulence-related gene content of Ochrobactrum intermedium strain 229E, a urease-positive strain isolated from the human gastric niche.</title>
        <authorList>
            <person name="Kulkarni G.J."/>
            <person name="Shetty S."/>
            <person name="Dharne M.S."/>
            <person name="Shouche Y.S."/>
        </authorList>
    </citation>
    <scope>NUCLEOTIDE SEQUENCE [LARGE SCALE GENOMIC DNA]</scope>
    <source>
        <strain evidence="16 17">229E</strain>
    </source>
</reference>
<dbReference type="InterPro" id="IPR036890">
    <property type="entry name" value="HATPase_C_sf"/>
</dbReference>
<dbReference type="PROSITE" id="PS50110">
    <property type="entry name" value="RESPONSE_REGULATORY"/>
    <property type="match status" value="1"/>
</dbReference>
<dbReference type="PATRIC" id="fig|1337887.3.peg.5408"/>
<dbReference type="Gene3D" id="3.40.50.2300">
    <property type="match status" value="1"/>
</dbReference>
<feature type="transmembrane region" description="Helical" evidence="13">
    <location>
        <begin position="423"/>
        <end position="444"/>
    </location>
</feature>
<dbReference type="FunFam" id="1.10.287.130:FF:000063">
    <property type="entry name" value="Hybrid sensor histidine kinase/response regulator"/>
    <property type="match status" value="1"/>
</dbReference>
<feature type="coiled-coil region" evidence="12">
    <location>
        <begin position="774"/>
        <end position="808"/>
    </location>
</feature>
<dbReference type="InterPro" id="IPR004358">
    <property type="entry name" value="Sig_transdc_His_kin-like_C"/>
</dbReference>
<keyword evidence="6" id="KW-0808">Transferase</keyword>
<feature type="transmembrane region" description="Helical" evidence="13">
    <location>
        <begin position="75"/>
        <end position="93"/>
    </location>
</feature>
<dbReference type="SMART" id="SM00387">
    <property type="entry name" value="HATPase_c"/>
    <property type="match status" value="1"/>
</dbReference>
<evidence type="ECO:0000256" key="6">
    <source>
        <dbReference type="ARBA" id="ARBA00022679"/>
    </source>
</evidence>
<comment type="similarity">
    <text evidence="3">Belongs to the sodium:solute symporter (SSF) (TC 2.A.21) family.</text>
</comment>
<proteinExistence type="inferred from homology"/>
<evidence type="ECO:0000256" key="5">
    <source>
        <dbReference type="ARBA" id="ARBA00022553"/>
    </source>
</evidence>
<dbReference type="SUPFAM" id="SSF52172">
    <property type="entry name" value="CheY-like"/>
    <property type="match status" value="1"/>
</dbReference>
<dbReference type="GO" id="GO:0009927">
    <property type="term" value="F:histidine phosphotransfer kinase activity"/>
    <property type="evidence" value="ECO:0007669"/>
    <property type="project" value="TreeGrafter"/>
</dbReference>
<keyword evidence="8 16" id="KW-0418">Kinase</keyword>
<name>U4V3L1_9HYPH</name>
<dbReference type="PROSITE" id="PS50283">
    <property type="entry name" value="NA_SOLUT_SYMP_3"/>
    <property type="match status" value="1"/>
</dbReference>
<dbReference type="InterPro" id="IPR011006">
    <property type="entry name" value="CheY-like_superfamily"/>
</dbReference>
<evidence type="ECO:0000256" key="10">
    <source>
        <dbReference type="ARBA" id="ARBA00023136"/>
    </source>
</evidence>
<keyword evidence="5 11" id="KW-0597">Phosphoprotein</keyword>
<evidence type="ECO:0000313" key="16">
    <source>
        <dbReference type="EMBL" id="ERL99647.1"/>
    </source>
</evidence>
<feature type="transmembrane region" description="Helical" evidence="13">
    <location>
        <begin position="6"/>
        <end position="27"/>
    </location>
</feature>
<evidence type="ECO:0000256" key="13">
    <source>
        <dbReference type="SAM" id="Phobius"/>
    </source>
</evidence>
<feature type="transmembrane region" description="Helical" evidence="13">
    <location>
        <begin position="391"/>
        <end position="411"/>
    </location>
</feature>
<dbReference type="InterPro" id="IPR035965">
    <property type="entry name" value="PAS-like_dom_sf"/>
</dbReference>
<evidence type="ECO:0000256" key="8">
    <source>
        <dbReference type="ARBA" id="ARBA00022777"/>
    </source>
</evidence>
<dbReference type="EMBL" id="ASXJ01000370">
    <property type="protein sequence ID" value="ERL99647.1"/>
    <property type="molecule type" value="Genomic_DNA"/>
</dbReference>
<comment type="caution">
    <text evidence="16">The sequence shown here is derived from an EMBL/GenBank/DDBJ whole genome shotgun (WGS) entry which is preliminary data.</text>
</comment>